<dbReference type="CDD" id="cd00093">
    <property type="entry name" value="HTH_XRE"/>
    <property type="match status" value="1"/>
</dbReference>
<proteinExistence type="predicted"/>
<evidence type="ECO:0000313" key="1">
    <source>
        <dbReference type="EMBL" id="HJD52595.1"/>
    </source>
</evidence>
<feature type="non-terminal residue" evidence="1">
    <location>
        <position position="1"/>
    </location>
</feature>
<evidence type="ECO:0000313" key="2">
    <source>
        <dbReference type="Proteomes" id="UP000787625"/>
    </source>
</evidence>
<gene>
    <name evidence="1" type="ORF">IAA93_02545</name>
</gene>
<dbReference type="InterPro" id="IPR010982">
    <property type="entry name" value="Lambda_DNA-bd_dom_sf"/>
</dbReference>
<reference evidence="1" key="2">
    <citation type="submission" date="2021-04" db="EMBL/GenBank/DDBJ databases">
        <authorList>
            <person name="Gilroy R."/>
        </authorList>
    </citation>
    <scope>NUCLEOTIDE SEQUENCE</scope>
    <source>
        <strain evidence="1">MalCec1-1739</strain>
    </source>
</reference>
<protein>
    <submittedName>
        <fullName evidence="1">Helix-turn-helix domain-containing protein</fullName>
    </submittedName>
</protein>
<organism evidence="1 2">
    <name type="scientific">Candidatus Avibacteroides avistercoris</name>
    <dbReference type="NCBI Taxonomy" id="2840690"/>
    <lineage>
        <taxon>Bacteria</taxon>
        <taxon>Pseudomonadati</taxon>
        <taxon>Bacteroidota</taxon>
        <taxon>Bacteroidia</taxon>
        <taxon>Bacteroidales</taxon>
        <taxon>Bacteroidaceae</taxon>
        <taxon>Bacteroidaceae incertae sedis</taxon>
        <taxon>Candidatus Avibacteroides</taxon>
    </lineage>
</organism>
<dbReference type="GO" id="GO:0003677">
    <property type="term" value="F:DNA binding"/>
    <property type="evidence" value="ECO:0007669"/>
    <property type="project" value="InterPro"/>
</dbReference>
<dbReference type="Proteomes" id="UP000787625">
    <property type="component" value="Unassembled WGS sequence"/>
</dbReference>
<dbReference type="AlphaFoldDB" id="A0A9D2ZTR7"/>
<comment type="caution">
    <text evidence="1">The sequence shown here is derived from an EMBL/GenBank/DDBJ whole genome shotgun (WGS) entry which is preliminary data.</text>
</comment>
<dbReference type="InterPro" id="IPR001387">
    <property type="entry name" value="Cro/C1-type_HTH"/>
</dbReference>
<name>A0A9D2ZTR7_9BACT</name>
<accession>A0A9D2ZTR7</accession>
<dbReference type="SUPFAM" id="SSF47413">
    <property type="entry name" value="lambda repressor-like DNA-binding domains"/>
    <property type="match status" value="1"/>
</dbReference>
<sequence length="84" mass="9065">DGDPLPPQLGGEWTVSYQMDAAALLNYYKGILPLSGLARLTGINQRQLAHYAAGRSRPRAGQAAKIEDALHRLGQELQGVKVLV</sequence>
<reference evidence="1" key="1">
    <citation type="journal article" date="2021" name="PeerJ">
        <title>Extensive microbial diversity within the chicken gut microbiome revealed by metagenomics and culture.</title>
        <authorList>
            <person name="Gilroy R."/>
            <person name="Ravi A."/>
            <person name="Getino M."/>
            <person name="Pursley I."/>
            <person name="Horton D.L."/>
            <person name="Alikhan N.F."/>
            <person name="Baker D."/>
            <person name="Gharbi K."/>
            <person name="Hall N."/>
            <person name="Watson M."/>
            <person name="Adriaenssens E.M."/>
            <person name="Foster-Nyarko E."/>
            <person name="Jarju S."/>
            <person name="Secka A."/>
            <person name="Antonio M."/>
            <person name="Oren A."/>
            <person name="Chaudhuri R.R."/>
            <person name="La Ragione R."/>
            <person name="Hildebrand F."/>
            <person name="Pallen M.J."/>
        </authorList>
    </citation>
    <scope>NUCLEOTIDE SEQUENCE</scope>
    <source>
        <strain evidence="1">MalCec1-1739</strain>
    </source>
</reference>
<dbReference type="EMBL" id="DWUP01000053">
    <property type="protein sequence ID" value="HJD52595.1"/>
    <property type="molecule type" value="Genomic_DNA"/>
</dbReference>